<dbReference type="AlphaFoldDB" id="N8P0G0"/>
<protein>
    <submittedName>
        <fullName evidence="1">Uncharacterized protein</fullName>
    </submittedName>
</protein>
<accession>N8P0G0</accession>
<comment type="caution">
    <text evidence="1">The sequence shown here is derived from an EMBL/GenBank/DDBJ whole genome shotgun (WGS) entry which is preliminary data.</text>
</comment>
<dbReference type="Proteomes" id="UP000013086">
    <property type="component" value="Unassembled WGS sequence"/>
</dbReference>
<name>N8P0G0_9GAMM</name>
<organism evidence="1 2">
    <name type="scientific">Acinetobacter bohemicus ANC 3994</name>
    <dbReference type="NCBI Taxonomy" id="1217715"/>
    <lineage>
        <taxon>Bacteria</taxon>
        <taxon>Pseudomonadati</taxon>
        <taxon>Pseudomonadota</taxon>
        <taxon>Gammaproteobacteria</taxon>
        <taxon>Moraxellales</taxon>
        <taxon>Moraxellaceae</taxon>
        <taxon>Acinetobacter</taxon>
    </lineage>
</organism>
<evidence type="ECO:0000313" key="1">
    <source>
        <dbReference type="EMBL" id="ENU20086.1"/>
    </source>
</evidence>
<sequence>MKSVLFFLISQLFISYLNVFQQSLIYVNVAIISSVK</sequence>
<proteinExistence type="predicted"/>
<reference evidence="1 2" key="1">
    <citation type="submission" date="2013-02" db="EMBL/GenBank/DDBJ databases">
        <title>The Genome Sequence of Acinetobacter sp. ANC 3994.</title>
        <authorList>
            <consortium name="The Broad Institute Genome Sequencing Platform"/>
            <consortium name="The Broad Institute Genome Sequencing Center for Infectious Disease"/>
            <person name="Cerqueira G."/>
            <person name="Feldgarden M."/>
            <person name="Courvalin P."/>
            <person name="Perichon B."/>
            <person name="Grillot-Courvalin C."/>
            <person name="Clermont D."/>
            <person name="Rocha E."/>
            <person name="Yoon E.-J."/>
            <person name="Nemec A."/>
            <person name="Walker B."/>
            <person name="Young S.K."/>
            <person name="Zeng Q."/>
            <person name="Gargeya S."/>
            <person name="Fitzgerald M."/>
            <person name="Haas B."/>
            <person name="Abouelleil A."/>
            <person name="Alvarado L."/>
            <person name="Arachchi H.M."/>
            <person name="Berlin A.M."/>
            <person name="Chapman S.B."/>
            <person name="Dewar J."/>
            <person name="Goldberg J."/>
            <person name="Griggs A."/>
            <person name="Gujja S."/>
            <person name="Hansen M."/>
            <person name="Howarth C."/>
            <person name="Imamovic A."/>
            <person name="Larimer J."/>
            <person name="McCowan C."/>
            <person name="Murphy C."/>
            <person name="Neiman D."/>
            <person name="Pearson M."/>
            <person name="Priest M."/>
            <person name="Roberts A."/>
            <person name="Saif S."/>
            <person name="Shea T."/>
            <person name="Sisk P."/>
            <person name="Sykes S."/>
            <person name="Wortman J."/>
            <person name="Nusbaum C."/>
            <person name="Birren B."/>
        </authorList>
    </citation>
    <scope>NUCLEOTIDE SEQUENCE [LARGE SCALE GENOMIC DNA]</scope>
    <source>
        <strain evidence="1 2">ANC 3994</strain>
    </source>
</reference>
<dbReference type="EMBL" id="APOH01000011">
    <property type="protein sequence ID" value="ENU20086.1"/>
    <property type="molecule type" value="Genomic_DNA"/>
</dbReference>
<evidence type="ECO:0000313" key="2">
    <source>
        <dbReference type="Proteomes" id="UP000013086"/>
    </source>
</evidence>
<gene>
    <name evidence="1" type="ORF">F994_01138</name>
</gene>
<dbReference type="HOGENOM" id="CLU_3354014_0_0_6"/>